<evidence type="ECO:0000313" key="3">
    <source>
        <dbReference type="Proteomes" id="UP000726170"/>
    </source>
</evidence>
<accession>A0ABS6EMH2</accession>
<dbReference type="Proteomes" id="UP000726170">
    <property type="component" value="Unassembled WGS sequence"/>
</dbReference>
<keyword evidence="3" id="KW-1185">Reference proteome</keyword>
<comment type="caution">
    <text evidence="2">The sequence shown here is derived from an EMBL/GenBank/DDBJ whole genome shotgun (WGS) entry which is preliminary data.</text>
</comment>
<dbReference type="PANTHER" id="PTHR39966">
    <property type="entry name" value="BLL2471 PROTEIN-RELATED"/>
    <property type="match status" value="1"/>
</dbReference>
<dbReference type="InterPro" id="IPR012312">
    <property type="entry name" value="Hemerythrin-like"/>
</dbReference>
<name>A0ABS6EMH2_9CLOT</name>
<evidence type="ECO:0000313" key="2">
    <source>
        <dbReference type="EMBL" id="MBU5486327.1"/>
    </source>
</evidence>
<organism evidence="2 3">
    <name type="scientific">Clostridium mobile</name>
    <dbReference type="NCBI Taxonomy" id="2841512"/>
    <lineage>
        <taxon>Bacteria</taxon>
        <taxon>Bacillati</taxon>
        <taxon>Bacillota</taxon>
        <taxon>Clostridia</taxon>
        <taxon>Eubacteriales</taxon>
        <taxon>Clostridiaceae</taxon>
        <taxon>Clostridium</taxon>
    </lineage>
</organism>
<evidence type="ECO:0000259" key="1">
    <source>
        <dbReference type="Pfam" id="PF01814"/>
    </source>
</evidence>
<dbReference type="EMBL" id="JAHLQF010000005">
    <property type="protein sequence ID" value="MBU5486327.1"/>
    <property type="molecule type" value="Genomic_DNA"/>
</dbReference>
<dbReference type="RefSeq" id="WP_216440930.1">
    <property type="nucleotide sequence ID" value="NZ_JAHLQF010000005.1"/>
</dbReference>
<sequence>MNAIELMVEEHKNIKRMLKVIRKYCYKVLKNEDVDYNDFYRIIDFVRNYADKHHHSKEENILFILMDEEFDMAKKGPITGMLIEHDSGRLYMHNLELALKELEDGNEEAKLDVIANAISYTDLLNRHIDKEDSIIYTFAERSLSEKSKDILNTRSREVEEKAKETGVQNKYISLIEELEKKVKVSQ</sequence>
<reference evidence="2 3" key="1">
    <citation type="submission" date="2021-06" db="EMBL/GenBank/DDBJ databases">
        <authorList>
            <person name="Sun Q."/>
            <person name="Li D."/>
        </authorList>
    </citation>
    <scope>NUCLEOTIDE SEQUENCE [LARGE SCALE GENOMIC DNA]</scope>
    <source>
        <strain evidence="2 3">MSJ-11</strain>
    </source>
</reference>
<dbReference type="CDD" id="cd12108">
    <property type="entry name" value="Hr-like"/>
    <property type="match status" value="1"/>
</dbReference>
<dbReference type="Pfam" id="PF01814">
    <property type="entry name" value="Hemerythrin"/>
    <property type="match status" value="1"/>
</dbReference>
<gene>
    <name evidence="2" type="ORF">KQI86_18620</name>
</gene>
<feature type="domain" description="Hemerythrin-like" evidence="1">
    <location>
        <begin position="3"/>
        <end position="138"/>
    </location>
</feature>
<dbReference type="PANTHER" id="PTHR39966:SF1">
    <property type="entry name" value="HEMERYTHRIN-LIKE DOMAIN-CONTAINING PROTEIN"/>
    <property type="match status" value="1"/>
</dbReference>
<proteinExistence type="predicted"/>
<protein>
    <submittedName>
        <fullName evidence="2">Hemerythrin domain-containing protein</fullName>
    </submittedName>
</protein>